<gene>
    <name evidence="3" type="ORF">GWI30_23390</name>
</gene>
<evidence type="ECO:0000256" key="1">
    <source>
        <dbReference type="ARBA" id="ARBA00023172"/>
    </source>
</evidence>
<dbReference type="GO" id="GO:0003677">
    <property type="term" value="F:DNA binding"/>
    <property type="evidence" value="ECO:0007669"/>
    <property type="project" value="InterPro"/>
</dbReference>
<dbReference type="GO" id="GO:0015074">
    <property type="term" value="P:DNA integration"/>
    <property type="evidence" value="ECO:0007669"/>
    <property type="project" value="InterPro"/>
</dbReference>
<dbReference type="InterPro" id="IPR011010">
    <property type="entry name" value="DNA_brk_join_enz"/>
</dbReference>
<dbReference type="Proteomes" id="UP000463871">
    <property type="component" value="Plasmid pMC64B"/>
</dbReference>
<evidence type="ECO:0000259" key="2">
    <source>
        <dbReference type="PROSITE" id="PS51898"/>
    </source>
</evidence>
<evidence type="ECO:0000313" key="3">
    <source>
        <dbReference type="EMBL" id="QHQ53786.1"/>
    </source>
</evidence>
<reference evidence="3 4" key="1">
    <citation type="submission" date="2020-01" db="EMBL/GenBank/DDBJ databases">
        <title>Complete genome of Aeromonas media MC64.</title>
        <authorList>
            <person name="Cao G."/>
            <person name="Fu J."/>
            <person name="Zhong C."/>
        </authorList>
    </citation>
    <scope>NUCLEOTIDE SEQUENCE [LARGE SCALE GENOMIC DNA]</scope>
    <source>
        <strain evidence="3 4">MC64</strain>
        <plasmid evidence="4">pmc64b</plasmid>
    </source>
</reference>
<name>A0AAE6SNQ7_AERME</name>
<dbReference type="InterPro" id="IPR002104">
    <property type="entry name" value="Integrase_catalytic"/>
</dbReference>
<feature type="domain" description="Tyr recombinase" evidence="2">
    <location>
        <begin position="113"/>
        <end position="298"/>
    </location>
</feature>
<sequence length="298" mass="33458">MASFRAPSAQAAWVMQQVQGREIKSVGSVRDYEQGLTRVAEWQQAEHPRLAQGLRGMTQELAIAYLEQRAEQVSQSTLNQERQALQVMMQLVTHKLAPDARLPVVQSEKQIVEQSRAYTQEQIALVVGAQNERNGLATEIAHAAGLRASELLTLQRIEERAPSDRPAREEKFTGRAPGERYTVHGKGGLIREVRLPSELAARLEARRLDTPVRIDDRGVFRDSRYDIAGGHAWSRSFSAASDRVLGWSAGAHGMRHSYAQERYGELQVRQGLSPHDAKETLSQELGHFRAEITECYLR</sequence>
<keyword evidence="1" id="KW-0233">DNA recombination</keyword>
<proteinExistence type="predicted"/>
<geneLocation type="plasmid" evidence="4">
    <name>pmc64b</name>
</geneLocation>
<organism evidence="3 4">
    <name type="scientific">Aeromonas media</name>
    <dbReference type="NCBI Taxonomy" id="651"/>
    <lineage>
        <taxon>Bacteria</taxon>
        <taxon>Pseudomonadati</taxon>
        <taxon>Pseudomonadota</taxon>
        <taxon>Gammaproteobacteria</taxon>
        <taxon>Aeromonadales</taxon>
        <taxon>Aeromonadaceae</taxon>
        <taxon>Aeromonas</taxon>
    </lineage>
</organism>
<dbReference type="SUPFAM" id="SSF56349">
    <property type="entry name" value="DNA breaking-rejoining enzymes"/>
    <property type="match status" value="1"/>
</dbReference>
<dbReference type="InterPro" id="IPR013762">
    <property type="entry name" value="Integrase-like_cat_sf"/>
</dbReference>
<dbReference type="PROSITE" id="PS51898">
    <property type="entry name" value="TYR_RECOMBINASE"/>
    <property type="match status" value="1"/>
</dbReference>
<dbReference type="AlphaFoldDB" id="A0AAE6SNQ7"/>
<keyword evidence="3" id="KW-0614">Plasmid</keyword>
<protein>
    <submittedName>
        <fullName evidence="3">Site-specific integrase</fullName>
    </submittedName>
</protein>
<accession>A0AAE6SNQ7</accession>
<evidence type="ECO:0000313" key="4">
    <source>
        <dbReference type="Proteomes" id="UP000463871"/>
    </source>
</evidence>
<dbReference type="Gene3D" id="1.10.443.10">
    <property type="entry name" value="Intergrase catalytic core"/>
    <property type="match status" value="1"/>
</dbReference>
<dbReference type="GO" id="GO:0006310">
    <property type="term" value="P:DNA recombination"/>
    <property type="evidence" value="ECO:0007669"/>
    <property type="project" value="UniProtKB-KW"/>
</dbReference>
<dbReference type="EMBL" id="CP047964">
    <property type="protein sequence ID" value="QHQ53786.1"/>
    <property type="molecule type" value="Genomic_DNA"/>
</dbReference>